<accession>A0A813QA58</accession>
<evidence type="ECO:0000256" key="5">
    <source>
        <dbReference type="ARBA" id="ARBA00022801"/>
    </source>
</evidence>
<comment type="caution">
    <text evidence="11">The sequence shown here is derived from an EMBL/GenBank/DDBJ whole genome shotgun (WGS) entry which is preliminary data.</text>
</comment>
<dbReference type="InterPro" id="IPR031330">
    <property type="entry name" value="Gly_Hdrlase_35_cat"/>
</dbReference>
<comment type="catalytic activity">
    <reaction evidence="1 7">
        <text>Hydrolysis of terminal non-reducing beta-D-galactose residues in beta-D-galactosides.</text>
        <dbReference type="EC" id="3.2.1.23"/>
    </reaction>
</comment>
<comment type="similarity">
    <text evidence="2 8">Belongs to the glycosyl hydrolase 35 family.</text>
</comment>
<dbReference type="PANTHER" id="PTHR23421">
    <property type="entry name" value="BETA-GALACTOSIDASE RELATED"/>
    <property type="match status" value="1"/>
</dbReference>
<sequence>MTRIQAFSTKPSNTRMHWLLLIYVCLGFLTYVVTSPVTYENVRGTPYNVSYDPRAITINGVRTMLISGAIHYPRSTPGMWPYIMKMAKNQGLNTVQTYVFWNIHEQKPGVFDFSGRANLSQFLQDAADAGLFVNLRIGPYVCAEWNYGGLPAWLNQIPNISFRSNNDPWKTAMRTFVMKIIEYVNPYLAKNGGPIILAQIENEYNGNDQAYVDWCGSLVTNELSSTQIPWIMCNGHAANSTIETCNSCNCLDDGWIDSHHKNSPDKPMLFTENEGWFQQWGDAFAIRTTADVAYSVAEWFAGGGSYHSYYMWHGGNNYGRTAASGITTIYADDVLLHADGTPNEPKYTQLSRLQHLISNYAQVLLSQNSTRTPLPYWDGQKWSTGTQQFVYSYPPSLHFISNQNDNTFGVLFRNKNISMTGHSVRIFDDNLNLLWDSTNVSDIRSDNTEIFPIVIGPLEWRTWSEPVTSNLPVLTSLYPTEQLKITNDETIYLWYRRNVTLTQTQSHTLVRVETRKANALLFFLSGEYLGEFDNHDHSQGSLTATISLDLSAFKPNQQYLFEILSISLGIDNGIWENNFDYKGIVGNIWLNDQLLVNDETNLWEHQKGLIGEYFQIYTEQGSSKVEWNTQWTKGINKPITWFQARFNLDHIVREDLNVNPILLDARGLNRGHAFINGNDLGLYWLLQGVCHDSTPCCCQQAQINCLEPTQRYYHIPSDWLMPENNLLTIFDDLGAPSPGSVGIVQRVVVA</sequence>
<dbReference type="Gene3D" id="3.20.20.80">
    <property type="entry name" value="Glycosidases"/>
    <property type="match status" value="1"/>
</dbReference>
<organism evidence="11 12">
    <name type="scientific">Rotaria sordida</name>
    <dbReference type="NCBI Taxonomy" id="392033"/>
    <lineage>
        <taxon>Eukaryota</taxon>
        <taxon>Metazoa</taxon>
        <taxon>Spiralia</taxon>
        <taxon>Gnathifera</taxon>
        <taxon>Rotifera</taxon>
        <taxon>Eurotatoria</taxon>
        <taxon>Bdelloidea</taxon>
        <taxon>Philodinida</taxon>
        <taxon>Philodinidae</taxon>
        <taxon>Rotaria</taxon>
    </lineage>
</organism>
<name>A0A813QA58_9BILA</name>
<dbReference type="SUPFAM" id="SSF51445">
    <property type="entry name" value="(Trans)glycosidases"/>
    <property type="match status" value="1"/>
</dbReference>
<dbReference type="InterPro" id="IPR048913">
    <property type="entry name" value="BetaGal_gal-bd"/>
</dbReference>
<dbReference type="InterPro" id="IPR017853">
    <property type="entry name" value="GH"/>
</dbReference>
<dbReference type="FunFam" id="3.20.20.80:FF:000006">
    <property type="entry name" value="Beta-galactosidase"/>
    <property type="match status" value="1"/>
</dbReference>
<dbReference type="EC" id="3.2.1.23" evidence="3 7"/>
<evidence type="ECO:0000313" key="11">
    <source>
        <dbReference type="EMBL" id="CAF0763989.1"/>
    </source>
</evidence>
<evidence type="ECO:0000313" key="12">
    <source>
        <dbReference type="Proteomes" id="UP000663870"/>
    </source>
</evidence>
<keyword evidence="12" id="KW-1185">Reference proteome</keyword>
<evidence type="ECO:0000256" key="8">
    <source>
        <dbReference type="RuleBase" id="RU003679"/>
    </source>
</evidence>
<dbReference type="PROSITE" id="PS01182">
    <property type="entry name" value="GLYCOSYL_HYDROL_F35"/>
    <property type="match status" value="1"/>
</dbReference>
<evidence type="ECO:0000256" key="4">
    <source>
        <dbReference type="ARBA" id="ARBA00022729"/>
    </source>
</evidence>
<dbReference type="InterPro" id="IPR001944">
    <property type="entry name" value="Glycoside_Hdrlase_35"/>
</dbReference>
<feature type="domain" description="Glycoside hydrolase 35 catalytic" evidence="9">
    <location>
        <begin position="56"/>
        <end position="355"/>
    </location>
</feature>
<dbReference type="Proteomes" id="UP000663870">
    <property type="component" value="Unassembled WGS sequence"/>
</dbReference>
<gene>
    <name evidence="11" type="ORF">JXQ802_LOCUS2353</name>
</gene>
<dbReference type="Gene3D" id="2.60.120.260">
    <property type="entry name" value="Galactose-binding domain-like"/>
    <property type="match status" value="2"/>
</dbReference>
<evidence type="ECO:0000256" key="3">
    <source>
        <dbReference type="ARBA" id="ARBA00012756"/>
    </source>
</evidence>
<keyword evidence="5 7" id="KW-0378">Hydrolase</keyword>
<proteinExistence type="inferred from homology"/>
<dbReference type="EMBL" id="CAJNOL010000028">
    <property type="protein sequence ID" value="CAF0763989.1"/>
    <property type="molecule type" value="Genomic_DNA"/>
</dbReference>
<dbReference type="AlphaFoldDB" id="A0A813QA58"/>
<feature type="domain" description="Beta-galactosidase galactose-binding" evidence="10">
    <location>
        <begin position="640"/>
        <end position="725"/>
    </location>
</feature>
<dbReference type="Pfam" id="PF21467">
    <property type="entry name" value="BetaGal_gal-bd"/>
    <property type="match status" value="1"/>
</dbReference>
<dbReference type="PRINTS" id="PR00742">
    <property type="entry name" value="GLHYDRLASE35"/>
</dbReference>
<reference evidence="11" key="1">
    <citation type="submission" date="2021-02" db="EMBL/GenBank/DDBJ databases">
        <authorList>
            <person name="Nowell W R."/>
        </authorList>
    </citation>
    <scope>NUCLEOTIDE SEQUENCE</scope>
</reference>
<keyword evidence="4" id="KW-0732">Signal</keyword>
<evidence type="ECO:0000259" key="9">
    <source>
        <dbReference type="Pfam" id="PF01301"/>
    </source>
</evidence>
<evidence type="ECO:0000256" key="2">
    <source>
        <dbReference type="ARBA" id="ARBA00009809"/>
    </source>
</evidence>
<dbReference type="InterPro" id="IPR008979">
    <property type="entry name" value="Galactose-bd-like_sf"/>
</dbReference>
<evidence type="ECO:0000256" key="7">
    <source>
        <dbReference type="RuleBase" id="RU000675"/>
    </source>
</evidence>
<evidence type="ECO:0000256" key="6">
    <source>
        <dbReference type="ARBA" id="ARBA00023295"/>
    </source>
</evidence>
<protein>
    <recommendedName>
        <fullName evidence="3 7">Beta-galactosidase</fullName>
        <ecNumber evidence="3 7">3.2.1.23</ecNumber>
    </recommendedName>
</protein>
<evidence type="ECO:0000259" key="10">
    <source>
        <dbReference type="Pfam" id="PF21467"/>
    </source>
</evidence>
<dbReference type="SUPFAM" id="SSF49785">
    <property type="entry name" value="Galactose-binding domain-like"/>
    <property type="match status" value="1"/>
</dbReference>
<dbReference type="GO" id="GO:0005975">
    <property type="term" value="P:carbohydrate metabolic process"/>
    <property type="evidence" value="ECO:0007669"/>
    <property type="project" value="InterPro"/>
</dbReference>
<dbReference type="GO" id="GO:0004565">
    <property type="term" value="F:beta-galactosidase activity"/>
    <property type="evidence" value="ECO:0007669"/>
    <property type="project" value="UniProtKB-EC"/>
</dbReference>
<dbReference type="Pfam" id="PF01301">
    <property type="entry name" value="Glyco_hydro_35"/>
    <property type="match status" value="1"/>
</dbReference>
<evidence type="ECO:0000256" key="1">
    <source>
        <dbReference type="ARBA" id="ARBA00001412"/>
    </source>
</evidence>
<keyword evidence="6 7" id="KW-0326">Glycosidase</keyword>
<dbReference type="InterPro" id="IPR019801">
    <property type="entry name" value="Glyco_hydro_35_CS"/>
</dbReference>